<evidence type="ECO:0000313" key="1">
    <source>
        <dbReference type="EMBL" id="KAF1024600.1"/>
    </source>
</evidence>
<dbReference type="EMBL" id="WNDP01000057">
    <property type="protein sequence ID" value="KAF1024600.1"/>
    <property type="molecule type" value="Genomic_DNA"/>
</dbReference>
<protein>
    <submittedName>
        <fullName evidence="1">Uncharacterized protein</fullName>
    </submittedName>
</protein>
<comment type="caution">
    <text evidence="1">The sequence shown here is derived from an EMBL/GenBank/DDBJ whole genome shotgun (WGS) entry which is preliminary data.</text>
</comment>
<sequence length="237" mass="28488">MKNVNYVVVIPEFGLWNEYNNARVRHESRSLGYFLALKLKEAKIKSDKFNGIFFQGSKTPNPDIYYMNNLLIIDIKFPEESYPSKENSAEINEYLIKRIEDGLVKIQEKYSEIVSVVRDGIDDFRIENYKCIWIHKKRKIGNATVRLRCEMNTEYFRLYFEVLNKNDKYNQSKLLLETLPSEYHFKKRFKDFILSDNEFFITDFLDRKVFIIRIKSLDQYSKDNYIFDGEIECVNEY</sequence>
<reference evidence="2" key="1">
    <citation type="journal article" date="2020" name="MBio">
        <title>Horizontal gene transfer to a defensive symbiont with a reduced genome amongst a multipartite beetle microbiome.</title>
        <authorList>
            <person name="Waterworth S.C."/>
            <person name="Florez L.V."/>
            <person name="Rees E.R."/>
            <person name="Hertweck C."/>
            <person name="Kaltenpoth M."/>
            <person name="Kwan J.C."/>
        </authorList>
    </citation>
    <scope>NUCLEOTIDE SEQUENCE [LARGE SCALE GENOMIC DNA]</scope>
</reference>
<evidence type="ECO:0000313" key="2">
    <source>
        <dbReference type="Proteomes" id="UP000490535"/>
    </source>
</evidence>
<organism evidence="1 2">
    <name type="scientific">Acinetobacter bereziniae</name>
    <name type="common">Acinetobacter genomosp. 10</name>
    <dbReference type="NCBI Taxonomy" id="106648"/>
    <lineage>
        <taxon>Bacteria</taxon>
        <taxon>Pseudomonadati</taxon>
        <taxon>Pseudomonadota</taxon>
        <taxon>Gammaproteobacteria</taxon>
        <taxon>Moraxellales</taxon>
        <taxon>Moraxellaceae</taxon>
        <taxon>Acinetobacter</taxon>
    </lineage>
</organism>
<gene>
    <name evidence="1" type="ORF">GAK29_02448</name>
</gene>
<proteinExistence type="predicted"/>
<dbReference type="AlphaFoldDB" id="A0A833TX93"/>
<name>A0A833TX93_ACIBZ</name>
<accession>A0A833TX93</accession>
<dbReference type="Proteomes" id="UP000490535">
    <property type="component" value="Unassembled WGS sequence"/>
</dbReference>